<reference evidence="1" key="2">
    <citation type="submission" date="2014-03" db="EMBL/GenBank/DDBJ databases">
        <title>The Genome Annotation of Fusarium oxysporum Cotton.</title>
        <authorList>
            <consortium name="The Broad Institute Genomics Platform"/>
            <person name="Ma L.-J."/>
            <person name="Corby-Kistler H."/>
            <person name="Broz K."/>
            <person name="Gale L.R."/>
            <person name="Jonkers W."/>
            <person name="O'Donnell K."/>
            <person name="Ploetz R."/>
            <person name="Steinberg C."/>
            <person name="Schwartz D.C."/>
            <person name="VanEtten H."/>
            <person name="Zhou S."/>
            <person name="Young S.K."/>
            <person name="Zeng Q."/>
            <person name="Gargeya S."/>
            <person name="Fitzgerald M."/>
            <person name="Abouelleil A."/>
            <person name="Alvarado L."/>
            <person name="Chapman S.B."/>
            <person name="Gainer-Dewar J."/>
            <person name="Goldberg J."/>
            <person name="Griggs A."/>
            <person name="Gujja S."/>
            <person name="Hansen M."/>
            <person name="Howarth C."/>
            <person name="Imamovic A."/>
            <person name="Ireland A."/>
            <person name="Larimer J."/>
            <person name="McCowan C."/>
            <person name="Murphy C."/>
            <person name="Pearson M."/>
            <person name="Poon T.W."/>
            <person name="Priest M."/>
            <person name="Roberts A."/>
            <person name="Saif S."/>
            <person name="Shea T."/>
            <person name="Sykes S."/>
            <person name="Wortman J."/>
            <person name="Nusbaum C."/>
            <person name="Birren B."/>
        </authorList>
    </citation>
    <scope>NUCLEOTIDE SEQUENCE</scope>
    <source>
        <strain evidence="1">25433</strain>
    </source>
</reference>
<reference evidence="1" key="1">
    <citation type="submission" date="2011-11" db="EMBL/GenBank/DDBJ databases">
        <title>The Genome Sequence of Fusarium oxysporum Cotton.</title>
        <authorList>
            <consortium name="The Broad Institute Genome Sequencing Platform"/>
            <person name="Ma L.-J."/>
            <person name="Gale L.R."/>
            <person name="Schwartz D.C."/>
            <person name="Zhou S."/>
            <person name="Corby-Kistler H."/>
            <person name="Young S.K."/>
            <person name="Zeng Q."/>
            <person name="Gargeya S."/>
            <person name="Fitzgerald M."/>
            <person name="Haas B."/>
            <person name="Abouelleil A."/>
            <person name="Alvarado L."/>
            <person name="Arachchi H.M."/>
            <person name="Berlin A."/>
            <person name="Brown A."/>
            <person name="Chapman S.B."/>
            <person name="Chen Z."/>
            <person name="Dunbar C."/>
            <person name="Freedman E."/>
            <person name="Gearin G."/>
            <person name="Goldberg J."/>
            <person name="Griggs A."/>
            <person name="Gujja S."/>
            <person name="Heiman D."/>
            <person name="Howarth C."/>
            <person name="Larson L."/>
            <person name="Lui A."/>
            <person name="MacDonald P.J.P."/>
            <person name="Montmayeur A."/>
            <person name="Murphy C."/>
            <person name="Neiman D."/>
            <person name="Pearson M."/>
            <person name="Priest M."/>
            <person name="Roberts A."/>
            <person name="Saif S."/>
            <person name="Shea T."/>
            <person name="Shenoy N."/>
            <person name="Sisk P."/>
            <person name="Stolte C."/>
            <person name="Sykes S."/>
            <person name="Wortman J."/>
            <person name="Nusbaum C."/>
            <person name="Birren B."/>
        </authorList>
    </citation>
    <scope>NUCLEOTIDE SEQUENCE [LARGE SCALE GENOMIC DNA]</scope>
    <source>
        <strain evidence="1">25433</strain>
    </source>
</reference>
<name>X0KFI3_FUSOX</name>
<protein>
    <submittedName>
        <fullName evidence="1">Uncharacterized protein</fullName>
    </submittedName>
</protein>
<accession>X0KFI3</accession>
<evidence type="ECO:0000313" key="1">
    <source>
        <dbReference type="EMBL" id="EXM12268.1"/>
    </source>
</evidence>
<dbReference type="Proteomes" id="UP000030701">
    <property type="component" value="Unassembled WGS sequence"/>
</dbReference>
<dbReference type="HOGENOM" id="CLU_2979156_0_0_1"/>
<dbReference type="EMBL" id="KK035767">
    <property type="protein sequence ID" value="EXM12268.1"/>
    <property type="molecule type" value="Genomic_DNA"/>
</dbReference>
<dbReference type="PROSITE" id="PS51257">
    <property type="entry name" value="PROKAR_LIPOPROTEIN"/>
    <property type="match status" value="1"/>
</dbReference>
<gene>
    <name evidence="1" type="ORF">FOTG_19231</name>
</gene>
<proteinExistence type="predicted"/>
<sequence>MSRSTPQRATLPSSAVLSCLQARTSLFSNQMALTCSVGFRLKMSFRTTQPGPCYRYRT</sequence>
<dbReference type="AlphaFoldDB" id="X0KFI3"/>
<organism evidence="1">
    <name type="scientific">Fusarium oxysporum f. sp. vasinfectum 25433</name>
    <dbReference type="NCBI Taxonomy" id="1089449"/>
    <lineage>
        <taxon>Eukaryota</taxon>
        <taxon>Fungi</taxon>
        <taxon>Dikarya</taxon>
        <taxon>Ascomycota</taxon>
        <taxon>Pezizomycotina</taxon>
        <taxon>Sordariomycetes</taxon>
        <taxon>Hypocreomycetidae</taxon>
        <taxon>Hypocreales</taxon>
        <taxon>Nectriaceae</taxon>
        <taxon>Fusarium</taxon>
        <taxon>Fusarium oxysporum species complex</taxon>
    </lineage>
</organism>